<dbReference type="SUPFAM" id="SSF51445">
    <property type="entry name" value="(Trans)glycosidases"/>
    <property type="match status" value="1"/>
</dbReference>
<dbReference type="Proteomes" id="UP000199580">
    <property type="component" value="Unassembled WGS sequence"/>
</dbReference>
<comment type="similarity">
    <text evidence="1">Belongs to the glycosyl hydrolase 13 family.</text>
</comment>
<dbReference type="FunFam" id="3.90.400.10:FF:000002">
    <property type="entry name" value="Sucrose isomerase"/>
    <property type="match status" value="1"/>
</dbReference>
<feature type="domain" description="Glycosyl hydrolase family 13 catalytic" evidence="5">
    <location>
        <begin position="48"/>
        <end position="429"/>
    </location>
</feature>
<dbReference type="Gene3D" id="3.90.400.10">
    <property type="entry name" value="Oligo-1,6-glucosidase, Domain 2"/>
    <property type="match status" value="1"/>
</dbReference>
<proteinExistence type="inferred from homology"/>
<name>A0A1G8ZQU0_9FLAO</name>
<reference evidence="6 7" key="1">
    <citation type="submission" date="2016-10" db="EMBL/GenBank/DDBJ databases">
        <authorList>
            <person name="de Groot N.N."/>
        </authorList>
    </citation>
    <scope>NUCLEOTIDE SEQUENCE [LARGE SCALE GENOMIC DNA]</scope>
    <source>
        <strain evidence="6 7">CGMCC 1.10076</strain>
    </source>
</reference>
<dbReference type="STRING" id="1128970.SAMN04487935_2686"/>
<dbReference type="Gene3D" id="3.20.20.80">
    <property type="entry name" value="Glycosidases"/>
    <property type="match status" value="1"/>
</dbReference>
<protein>
    <submittedName>
        <fullName evidence="6">Trehalose-6-phosphate hydrolase</fullName>
    </submittedName>
</protein>
<keyword evidence="4" id="KW-0732">Signal</keyword>
<dbReference type="InterPro" id="IPR045857">
    <property type="entry name" value="O16G_dom_2"/>
</dbReference>
<evidence type="ECO:0000256" key="3">
    <source>
        <dbReference type="ARBA" id="ARBA00023295"/>
    </source>
</evidence>
<evidence type="ECO:0000256" key="4">
    <source>
        <dbReference type="SAM" id="SignalP"/>
    </source>
</evidence>
<evidence type="ECO:0000313" key="7">
    <source>
        <dbReference type="Proteomes" id="UP000199580"/>
    </source>
</evidence>
<dbReference type="PANTHER" id="PTHR10357:SF179">
    <property type="entry name" value="NEUTRAL AND BASIC AMINO ACID TRANSPORT PROTEIN RBAT"/>
    <property type="match status" value="1"/>
</dbReference>
<organism evidence="6 7">
    <name type="scientific">Flavobacterium noncentrifugens</name>
    <dbReference type="NCBI Taxonomy" id="1128970"/>
    <lineage>
        <taxon>Bacteria</taxon>
        <taxon>Pseudomonadati</taxon>
        <taxon>Bacteroidota</taxon>
        <taxon>Flavobacteriia</taxon>
        <taxon>Flavobacteriales</taxon>
        <taxon>Flavobacteriaceae</taxon>
        <taxon>Flavobacterium</taxon>
    </lineage>
</organism>
<feature type="signal peptide" evidence="4">
    <location>
        <begin position="1"/>
        <end position="31"/>
    </location>
</feature>
<evidence type="ECO:0000256" key="2">
    <source>
        <dbReference type="ARBA" id="ARBA00022801"/>
    </source>
</evidence>
<gene>
    <name evidence="6" type="ORF">SAMN04487935_2686</name>
</gene>
<dbReference type="InterPro" id="IPR006047">
    <property type="entry name" value="GH13_cat_dom"/>
</dbReference>
<keyword evidence="7" id="KW-1185">Reference proteome</keyword>
<dbReference type="AlphaFoldDB" id="A0A1G8ZQU0"/>
<dbReference type="CDD" id="cd11333">
    <property type="entry name" value="AmyAc_SI_OligoGlu_DGase"/>
    <property type="match status" value="1"/>
</dbReference>
<dbReference type="GO" id="GO:0009313">
    <property type="term" value="P:oligosaccharide catabolic process"/>
    <property type="evidence" value="ECO:0007669"/>
    <property type="project" value="TreeGrafter"/>
</dbReference>
<dbReference type="SMART" id="SM00642">
    <property type="entry name" value="Aamy"/>
    <property type="match status" value="1"/>
</dbReference>
<dbReference type="PANTHER" id="PTHR10357">
    <property type="entry name" value="ALPHA-AMYLASE FAMILY MEMBER"/>
    <property type="match status" value="1"/>
</dbReference>
<dbReference type="GO" id="GO:0004556">
    <property type="term" value="F:alpha-amylase activity"/>
    <property type="evidence" value="ECO:0007669"/>
    <property type="project" value="TreeGrafter"/>
</dbReference>
<evidence type="ECO:0000259" key="5">
    <source>
        <dbReference type="SMART" id="SM00642"/>
    </source>
</evidence>
<dbReference type="InterPro" id="IPR017853">
    <property type="entry name" value="GH"/>
</dbReference>
<dbReference type="EMBL" id="FNEZ01000004">
    <property type="protein sequence ID" value="SDK16944.1"/>
    <property type="molecule type" value="Genomic_DNA"/>
</dbReference>
<feature type="chain" id="PRO_5011529411" evidence="4">
    <location>
        <begin position="32"/>
        <end position="552"/>
    </location>
</feature>
<keyword evidence="3" id="KW-0326">Glycosidase</keyword>
<accession>A0A1G8ZQU0</accession>
<dbReference type="Pfam" id="PF00128">
    <property type="entry name" value="Alpha-amylase"/>
    <property type="match status" value="1"/>
</dbReference>
<keyword evidence="2 6" id="KW-0378">Hydrolase</keyword>
<evidence type="ECO:0000313" key="6">
    <source>
        <dbReference type="EMBL" id="SDK16944.1"/>
    </source>
</evidence>
<evidence type="ECO:0000256" key="1">
    <source>
        <dbReference type="ARBA" id="ARBA00008061"/>
    </source>
</evidence>
<sequence length="552" mass="62978">MQKHNHLNYSAIKSKTAILFLCFFASHLMKAQLPDASKKWWKETVFYQIYMPSYADSNGDGYGDFAGMTLKLDYLKTLGIKGIWLTPFLKSPKVDNGYDIADYYAIDPTYGTKADFDNFLAAAHKRGIKVIMDMVLNHTSTDCKWFQESKKSKDNPYRDYYIWKDEPNNWESFFGGKAWAKDTATNQYYYHKFDVRMADLNWANPKVVSEVLNILRFWLDAGVDGFRLDVINFLNTDGITKDNPMKDGKQEHLYDIDQSGVKNAMRTIKSAVSAYKDRFIVGEIGSDKIEVLKQYQSEDLLDVVFNFNFGSIAQFSAKRIFDELKSMEKNMSNYPTLFFGSHDMPRMIDRLCDGNPERAEALAALMLTAKGVPFIYYGEEIGMHNVTAKSFDEIADIQGKTHYNLAISKGKTPEEALVEGNANNRDKSRSPMQWNAGEFAGFSTAKPWIKIGDYSQNNVYSQENHESSIWSVYKKLISLRNCEPVLQYGRYSKLELSGDCISFIRNYNGESITVVANFGKSTTIKLPSAAKILLGNTSLPTDHFLIYRIVLK</sequence>